<name>A0A220ME58_9BACL</name>
<dbReference type="KEGG" id="bfm:BP422_06740"/>
<dbReference type="Proteomes" id="UP000197781">
    <property type="component" value="Chromosome"/>
</dbReference>
<dbReference type="RefSeq" id="WP_088907108.1">
    <property type="nucleotide sequence ID" value="NZ_CP018145.1"/>
</dbReference>
<feature type="transmembrane region" description="Helical" evidence="2">
    <location>
        <begin position="31"/>
        <end position="49"/>
    </location>
</feature>
<organism evidence="3 4">
    <name type="scientific">Brevibacillus formosus</name>
    <dbReference type="NCBI Taxonomy" id="54913"/>
    <lineage>
        <taxon>Bacteria</taxon>
        <taxon>Bacillati</taxon>
        <taxon>Bacillota</taxon>
        <taxon>Bacilli</taxon>
        <taxon>Bacillales</taxon>
        <taxon>Paenibacillaceae</taxon>
        <taxon>Brevibacillus</taxon>
    </lineage>
</organism>
<keyword evidence="2" id="KW-0812">Transmembrane</keyword>
<keyword evidence="2" id="KW-1133">Transmembrane helix</keyword>
<evidence type="ECO:0000313" key="3">
    <source>
        <dbReference type="EMBL" id="ASJ53273.1"/>
    </source>
</evidence>
<dbReference type="EMBL" id="CP018145">
    <property type="protein sequence ID" value="ASJ53273.1"/>
    <property type="molecule type" value="Genomic_DNA"/>
</dbReference>
<gene>
    <name evidence="3" type="ORF">BP422_06740</name>
</gene>
<evidence type="ECO:0000313" key="4">
    <source>
        <dbReference type="Proteomes" id="UP000197781"/>
    </source>
</evidence>
<proteinExistence type="predicted"/>
<evidence type="ECO:0000256" key="2">
    <source>
        <dbReference type="SAM" id="Phobius"/>
    </source>
</evidence>
<accession>A0A220ME58</accession>
<protein>
    <submittedName>
        <fullName evidence="3">Uncharacterized protein</fullName>
    </submittedName>
</protein>
<feature type="region of interest" description="Disordered" evidence="1">
    <location>
        <begin position="54"/>
        <end position="119"/>
    </location>
</feature>
<dbReference type="AlphaFoldDB" id="A0A220ME58"/>
<keyword evidence="2" id="KW-0472">Membrane</keyword>
<feature type="transmembrane region" description="Helical" evidence="2">
    <location>
        <begin position="7"/>
        <end position="25"/>
    </location>
</feature>
<feature type="compositionally biased region" description="Basic and acidic residues" evidence="1">
    <location>
        <begin position="89"/>
        <end position="113"/>
    </location>
</feature>
<sequence>MLRRIPPVILIVIILAIYGFLITLINDPVSTIVILGLSVVLFLVVRNYLQTGSFFSQGAGAGKPRQSKVKVKPKPSIARQAVKKQSNTPRKDHPFRVIEGSKGKQKEKQDEKSQNNISH</sequence>
<evidence type="ECO:0000256" key="1">
    <source>
        <dbReference type="SAM" id="MobiDB-lite"/>
    </source>
</evidence>
<reference evidence="3 4" key="1">
    <citation type="submission" date="2016-11" db="EMBL/GenBank/DDBJ databases">
        <authorList>
            <person name="Jaros S."/>
            <person name="Januszkiewicz K."/>
            <person name="Wedrychowicz H."/>
        </authorList>
    </citation>
    <scope>NUCLEOTIDE SEQUENCE [LARGE SCALE GENOMIC DNA]</scope>
    <source>
        <strain evidence="3 4">NF2</strain>
    </source>
</reference>